<protein>
    <submittedName>
        <fullName evidence="4">GNAT family N-acetyltransferase</fullName>
    </submittedName>
</protein>
<dbReference type="AlphaFoldDB" id="A0A6I2M2X6"/>
<evidence type="ECO:0000256" key="1">
    <source>
        <dbReference type="ARBA" id="ARBA00022679"/>
    </source>
</evidence>
<organism evidence="4 5">
    <name type="scientific">Metabacillus idriensis</name>
    <dbReference type="NCBI Taxonomy" id="324768"/>
    <lineage>
        <taxon>Bacteria</taxon>
        <taxon>Bacillati</taxon>
        <taxon>Bacillota</taxon>
        <taxon>Bacilli</taxon>
        <taxon>Bacillales</taxon>
        <taxon>Bacillaceae</taxon>
        <taxon>Metabacillus</taxon>
    </lineage>
</organism>
<gene>
    <name evidence="4" type="ORF">GJU41_00450</name>
</gene>
<dbReference type="Gene3D" id="3.40.630.30">
    <property type="match status" value="1"/>
</dbReference>
<keyword evidence="1 4" id="KW-0808">Transferase</keyword>
<dbReference type="PROSITE" id="PS51186">
    <property type="entry name" value="GNAT"/>
    <property type="match status" value="1"/>
</dbReference>
<dbReference type="PANTHER" id="PTHR43420">
    <property type="entry name" value="ACETYLTRANSFERASE"/>
    <property type="match status" value="1"/>
</dbReference>
<dbReference type="Pfam" id="PF00583">
    <property type="entry name" value="Acetyltransf_1"/>
    <property type="match status" value="1"/>
</dbReference>
<dbReference type="InterPro" id="IPR050680">
    <property type="entry name" value="YpeA/RimI_acetyltransf"/>
</dbReference>
<dbReference type="Proteomes" id="UP000441585">
    <property type="component" value="Unassembled WGS sequence"/>
</dbReference>
<name>A0A6I2M2X6_9BACI</name>
<feature type="domain" description="N-acetyltransferase" evidence="3">
    <location>
        <begin position="2"/>
        <end position="141"/>
    </location>
</feature>
<evidence type="ECO:0000313" key="5">
    <source>
        <dbReference type="Proteomes" id="UP000441585"/>
    </source>
</evidence>
<reference evidence="4 5" key="1">
    <citation type="submission" date="2019-11" db="EMBL/GenBank/DDBJ databases">
        <title>Bacillus idriensis genome.</title>
        <authorList>
            <person name="Konopka E.N."/>
            <person name="Newman J.D."/>
        </authorList>
    </citation>
    <scope>NUCLEOTIDE SEQUENCE [LARGE SCALE GENOMIC DNA]</scope>
    <source>
        <strain evidence="4 5">DSM 19097</strain>
    </source>
</reference>
<evidence type="ECO:0000313" key="4">
    <source>
        <dbReference type="EMBL" id="MRX52425.1"/>
    </source>
</evidence>
<dbReference type="EMBL" id="WKKF01000001">
    <property type="protein sequence ID" value="MRX52425.1"/>
    <property type="molecule type" value="Genomic_DNA"/>
</dbReference>
<sequence length="141" mass="16420">MIDIREIAGEENFKKAYPVMSQLRTQLSEEEYLKLLEPMRKQGYRLIGLYEDEQVKALAGIIELTNFYNDKHIYVYDLVTDGESRSRGFGEQLLNYVEKLAKEAGCGIITLSSGNQRIDAHRFYEEKMGFERVSHVFNKKL</sequence>
<accession>A0A6I2M2X6</accession>
<dbReference type="GO" id="GO:0016747">
    <property type="term" value="F:acyltransferase activity, transferring groups other than amino-acyl groups"/>
    <property type="evidence" value="ECO:0007669"/>
    <property type="project" value="InterPro"/>
</dbReference>
<proteinExistence type="predicted"/>
<keyword evidence="5" id="KW-1185">Reference proteome</keyword>
<dbReference type="InterPro" id="IPR016181">
    <property type="entry name" value="Acyl_CoA_acyltransferase"/>
</dbReference>
<keyword evidence="2" id="KW-0012">Acyltransferase</keyword>
<evidence type="ECO:0000259" key="3">
    <source>
        <dbReference type="PROSITE" id="PS51186"/>
    </source>
</evidence>
<dbReference type="CDD" id="cd04301">
    <property type="entry name" value="NAT_SF"/>
    <property type="match status" value="1"/>
</dbReference>
<dbReference type="RefSeq" id="WP_070877181.1">
    <property type="nucleotide sequence ID" value="NZ_CAJFZX010000002.1"/>
</dbReference>
<comment type="caution">
    <text evidence="4">The sequence shown here is derived from an EMBL/GenBank/DDBJ whole genome shotgun (WGS) entry which is preliminary data.</text>
</comment>
<evidence type="ECO:0000256" key="2">
    <source>
        <dbReference type="ARBA" id="ARBA00023315"/>
    </source>
</evidence>
<dbReference type="SUPFAM" id="SSF55729">
    <property type="entry name" value="Acyl-CoA N-acyltransferases (Nat)"/>
    <property type="match status" value="1"/>
</dbReference>
<dbReference type="InterPro" id="IPR000182">
    <property type="entry name" value="GNAT_dom"/>
</dbReference>